<dbReference type="AlphaFoldDB" id="A0A9P6PMX6"/>
<reference evidence="6" key="1">
    <citation type="journal article" date="2020" name="Fungal Divers.">
        <title>Resolving the Mortierellaceae phylogeny through synthesis of multi-gene phylogenetics and phylogenomics.</title>
        <authorList>
            <person name="Vandepol N."/>
            <person name="Liber J."/>
            <person name="Desiro A."/>
            <person name="Na H."/>
            <person name="Kennedy M."/>
            <person name="Barry K."/>
            <person name="Grigoriev I.V."/>
            <person name="Miller A.N."/>
            <person name="O'Donnell K."/>
            <person name="Stajich J.E."/>
            <person name="Bonito G."/>
        </authorList>
    </citation>
    <scope>NUCLEOTIDE SEQUENCE</scope>
    <source>
        <strain evidence="6">KOD948</strain>
    </source>
</reference>
<feature type="signal peptide" evidence="5">
    <location>
        <begin position="1"/>
        <end position="19"/>
    </location>
</feature>
<dbReference type="SUPFAM" id="SSF117281">
    <property type="entry name" value="Kelch motif"/>
    <property type="match status" value="1"/>
</dbReference>
<keyword evidence="5" id="KW-0732">Signal</keyword>
<feature type="compositionally biased region" description="Low complexity" evidence="3">
    <location>
        <begin position="30"/>
        <end position="55"/>
    </location>
</feature>
<evidence type="ECO:0000256" key="3">
    <source>
        <dbReference type="SAM" id="MobiDB-lite"/>
    </source>
</evidence>
<gene>
    <name evidence="6" type="ORF">BG011_008502</name>
</gene>
<feature type="chain" id="PRO_5040493859" description="Galactose oxidase" evidence="5">
    <location>
        <begin position="20"/>
        <end position="660"/>
    </location>
</feature>
<keyword evidence="2" id="KW-0408">Iron</keyword>
<keyword evidence="4" id="KW-0812">Transmembrane</keyword>
<evidence type="ECO:0000256" key="5">
    <source>
        <dbReference type="SAM" id="SignalP"/>
    </source>
</evidence>
<dbReference type="Gene3D" id="2.120.10.80">
    <property type="entry name" value="Kelch-type beta propeller"/>
    <property type="match status" value="2"/>
</dbReference>
<dbReference type="PANTHER" id="PTHR47435:SF4">
    <property type="entry name" value="KELCH REPEAT PROTEIN (AFU_ORTHOLOGUE AFUA_5G12780)"/>
    <property type="match status" value="1"/>
</dbReference>
<keyword evidence="4" id="KW-0472">Membrane</keyword>
<feature type="transmembrane region" description="Helical" evidence="4">
    <location>
        <begin position="430"/>
        <end position="450"/>
    </location>
</feature>
<feature type="region of interest" description="Disordered" evidence="3">
    <location>
        <begin position="28"/>
        <end position="55"/>
    </location>
</feature>
<feature type="region of interest" description="Disordered" evidence="3">
    <location>
        <begin position="617"/>
        <end position="660"/>
    </location>
</feature>
<feature type="compositionally biased region" description="Polar residues" evidence="3">
    <location>
        <begin position="498"/>
        <end position="510"/>
    </location>
</feature>
<keyword evidence="4" id="KW-1133">Transmembrane helix</keyword>
<dbReference type="OrthoDB" id="10251809at2759"/>
<protein>
    <recommendedName>
        <fullName evidence="8">Galactose oxidase</fullName>
    </recommendedName>
</protein>
<proteinExistence type="predicted"/>
<sequence>MKTLAQNLVLGLVLSLSLSSNIFMSTHAQGAAPPTTNTTGTTVPKPTGTATTTAVPIPTVAPPSIDAPTSFKHHASAANKNHIYIHGGQINSATLQYSNELYALDLTKSWPISAPAWTNMTAPTGGALMPPKVGGHSATMSKDGTKLWLTAPTGNGADPFLYEYNTESGTWSTFNAPAAQAAVWANRKAASFVTDLSTGAAWFLGGSFADGSSTNEIDRFQNGDWTAALTAAVAEGAASSAVLNNFSSGTAHIYNSRIYIFGGFSSTAGQRGYQSFQSLPFIDVSKGDALVFGTQLTLGPIPSPRQNHCSVLTESAKVIIFGGYDQNSKSTLQDVWSLDLVTMTWVQILTTNGARPRHNHVCNIAGANMVVFGGLSTTGDAQVGYGKDVQVYDVMQSSWMNSYAPKQDTTKKSEPASGGFGSSGLGIGPIIGIVIGALAAVCLIVGFIIYKRRQKQIEIREAELEKEAYLASLQPEDREGSRSGHSPSHSPGSKSRMAGSNSVVSTPSMSHSGAYNGMDELLLQNAAASPGMGGQAQGNVQYLMQHLPDGTIAIQPVYLDRQAIQMQTSPNMSAQAASPNLGGSGGYVSPPTSNNSAGGYFAPPPASPAVTSAVTSPYMTYPQPTHDPFASPALHNAPLPPGYQSSSSPVSGMGSPQQGR</sequence>
<keyword evidence="1" id="KW-0677">Repeat</keyword>
<evidence type="ECO:0000256" key="1">
    <source>
        <dbReference type="ARBA" id="ARBA00022737"/>
    </source>
</evidence>
<organism evidence="6 7">
    <name type="scientific">Mortierella polycephala</name>
    <dbReference type="NCBI Taxonomy" id="41804"/>
    <lineage>
        <taxon>Eukaryota</taxon>
        <taxon>Fungi</taxon>
        <taxon>Fungi incertae sedis</taxon>
        <taxon>Mucoromycota</taxon>
        <taxon>Mortierellomycotina</taxon>
        <taxon>Mortierellomycetes</taxon>
        <taxon>Mortierellales</taxon>
        <taxon>Mortierellaceae</taxon>
        <taxon>Mortierella</taxon>
    </lineage>
</organism>
<dbReference type="InterPro" id="IPR011043">
    <property type="entry name" value="Gal_Oxase/kelch_b-propeller"/>
</dbReference>
<feature type="region of interest" description="Disordered" evidence="3">
    <location>
        <begin position="473"/>
        <end position="510"/>
    </location>
</feature>
<dbReference type="SUPFAM" id="SSF50965">
    <property type="entry name" value="Galactose oxidase, central domain"/>
    <property type="match status" value="1"/>
</dbReference>
<dbReference type="Pfam" id="PF24681">
    <property type="entry name" value="Kelch_KLHDC2_KLHL20_DRC7"/>
    <property type="match status" value="1"/>
</dbReference>
<keyword evidence="7" id="KW-1185">Reference proteome</keyword>
<evidence type="ECO:0000256" key="2">
    <source>
        <dbReference type="ARBA" id="ARBA00023004"/>
    </source>
</evidence>
<dbReference type="Proteomes" id="UP000726737">
    <property type="component" value="Unassembled WGS sequence"/>
</dbReference>
<evidence type="ECO:0008006" key="8">
    <source>
        <dbReference type="Google" id="ProtNLM"/>
    </source>
</evidence>
<dbReference type="GO" id="GO:0019760">
    <property type="term" value="P:glucosinolate metabolic process"/>
    <property type="evidence" value="ECO:0007669"/>
    <property type="project" value="UniProtKB-ARBA"/>
</dbReference>
<dbReference type="PANTHER" id="PTHR47435">
    <property type="entry name" value="KELCH REPEAT PROTEIN (AFU_ORTHOLOGUE AFUA_5G12780)"/>
    <property type="match status" value="1"/>
</dbReference>
<accession>A0A9P6PMX6</accession>
<evidence type="ECO:0000313" key="6">
    <source>
        <dbReference type="EMBL" id="KAG0250295.1"/>
    </source>
</evidence>
<evidence type="ECO:0000313" key="7">
    <source>
        <dbReference type="Proteomes" id="UP000726737"/>
    </source>
</evidence>
<feature type="compositionally biased region" description="Low complexity" evidence="3">
    <location>
        <begin position="483"/>
        <end position="496"/>
    </location>
</feature>
<name>A0A9P6PMX6_9FUNG</name>
<evidence type="ECO:0000256" key="4">
    <source>
        <dbReference type="SAM" id="Phobius"/>
    </source>
</evidence>
<comment type="caution">
    <text evidence="6">The sequence shown here is derived from an EMBL/GenBank/DDBJ whole genome shotgun (WGS) entry which is preliminary data.</text>
</comment>
<feature type="compositionally biased region" description="Low complexity" evidence="3">
    <location>
        <begin position="642"/>
        <end position="660"/>
    </location>
</feature>
<dbReference type="InterPro" id="IPR015915">
    <property type="entry name" value="Kelch-typ_b-propeller"/>
</dbReference>
<dbReference type="EMBL" id="JAAAJA010000703">
    <property type="protein sequence ID" value="KAG0250295.1"/>
    <property type="molecule type" value="Genomic_DNA"/>
</dbReference>